<feature type="transmembrane region" description="Helical" evidence="1">
    <location>
        <begin position="376"/>
        <end position="398"/>
    </location>
</feature>
<gene>
    <name evidence="2" type="ORF">H8698_05045</name>
</gene>
<evidence type="ECO:0000256" key="1">
    <source>
        <dbReference type="SAM" id="Phobius"/>
    </source>
</evidence>
<name>A0A926DMB5_9FIRM</name>
<organism evidence="2 3">
    <name type="scientific">Congzhengia minquanensis</name>
    <dbReference type="NCBI Taxonomy" id="2763657"/>
    <lineage>
        <taxon>Bacteria</taxon>
        <taxon>Bacillati</taxon>
        <taxon>Bacillota</taxon>
        <taxon>Clostridia</taxon>
        <taxon>Eubacteriales</taxon>
        <taxon>Oscillospiraceae</taxon>
        <taxon>Congzhengia</taxon>
    </lineage>
</organism>
<dbReference type="EMBL" id="JACRSU010000001">
    <property type="protein sequence ID" value="MBC8540339.1"/>
    <property type="molecule type" value="Genomic_DNA"/>
</dbReference>
<feature type="transmembrane region" description="Helical" evidence="1">
    <location>
        <begin position="12"/>
        <end position="34"/>
    </location>
</feature>
<evidence type="ECO:0000313" key="3">
    <source>
        <dbReference type="Proteomes" id="UP000611762"/>
    </source>
</evidence>
<feature type="transmembrane region" description="Helical" evidence="1">
    <location>
        <begin position="274"/>
        <end position="294"/>
    </location>
</feature>
<feature type="transmembrane region" description="Helical" evidence="1">
    <location>
        <begin position="205"/>
        <end position="223"/>
    </location>
</feature>
<feature type="transmembrane region" description="Helical" evidence="1">
    <location>
        <begin position="410"/>
        <end position="428"/>
    </location>
</feature>
<sequence>MRENSSTTIFEKNALSCFLLLVSVIASAVLGLAFHIPVGAHTFVTAVIVTGGVLFFCDRVLLRLFLLNVCVLALWCVVCNFIFDWSYDGMYYHKEAIIDLKEGWNPFYQSSLDATVFASYPDMDLWLDNYPKGLWLFSAVIYSLTNLLETAKAVNILFIIPVFSVAVDVMKTVYQMNRQKSVIFGLLFAMNPVFICQLLTSYNDLAVGAIVIITMLLSMKIVSEKASNYTYLLLAAVIAVSCTVKFTAPVLAGIVLIIFGIWYAMKHRREPKHLVKPVAVVLAAFIAGVCLLGFDPYIKHIMNHQNPVYPVLGEGAYDIMNTNPPKGFENKNAVEKLLASVFSKTNNLPEEAPELKIPFTIHSSEWIHLSNADIRVGGFGVLFSGIFLLSLVIFFVALCHNKKIRMETAAAFAAIFLLLLFIPESWWARYASYAYYLPVFILAEACNLRKTKVFSGVTICLIALNSLFFAGCVLKTGVEVTHQLKVKLEEIKSHQKTVIVRVNDFPTHRKLFEEFGIDYEVSHTSLDDPMIFYRNTKYKFR</sequence>
<feature type="transmembrane region" description="Helical" evidence="1">
    <location>
        <begin position="64"/>
        <end position="83"/>
    </location>
</feature>
<keyword evidence="1" id="KW-1133">Transmembrane helix</keyword>
<protein>
    <submittedName>
        <fullName evidence="2">Uncharacterized protein</fullName>
    </submittedName>
</protein>
<dbReference type="AlphaFoldDB" id="A0A926DMB5"/>
<evidence type="ECO:0000313" key="2">
    <source>
        <dbReference type="EMBL" id="MBC8540339.1"/>
    </source>
</evidence>
<dbReference type="RefSeq" id="WP_249311448.1">
    <property type="nucleotide sequence ID" value="NZ_JACRSU010000001.1"/>
</dbReference>
<keyword evidence="1" id="KW-0472">Membrane</keyword>
<feature type="transmembrane region" description="Helical" evidence="1">
    <location>
        <begin position="156"/>
        <end position="176"/>
    </location>
</feature>
<feature type="transmembrane region" description="Helical" evidence="1">
    <location>
        <begin position="40"/>
        <end position="57"/>
    </location>
</feature>
<reference evidence="2" key="1">
    <citation type="submission" date="2020-08" db="EMBL/GenBank/DDBJ databases">
        <title>Genome public.</title>
        <authorList>
            <person name="Liu C."/>
            <person name="Sun Q."/>
        </authorList>
    </citation>
    <scope>NUCLEOTIDE SEQUENCE</scope>
    <source>
        <strain evidence="2">H8</strain>
    </source>
</reference>
<dbReference type="Proteomes" id="UP000611762">
    <property type="component" value="Unassembled WGS sequence"/>
</dbReference>
<accession>A0A926DMB5</accession>
<comment type="caution">
    <text evidence="2">The sequence shown here is derived from an EMBL/GenBank/DDBJ whole genome shotgun (WGS) entry which is preliminary data.</text>
</comment>
<keyword evidence="3" id="KW-1185">Reference proteome</keyword>
<proteinExistence type="predicted"/>
<keyword evidence="1" id="KW-0812">Transmembrane</keyword>
<feature type="transmembrane region" description="Helical" evidence="1">
    <location>
        <begin position="182"/>
        <end position="200"/>
    </location>
</feature>
<feature type="transmembrane region" description="Helical" evidence="1">
    <location>
        <begin position="229"/>
        <end position="262"/>
    </location>
</feature>